<reference evidence="1 2" key="1">
    <citation type="submission" date="2018-07" db="EMBL/GenBank/DDBJ databases">
        <title>Leeuwenhoekiella genomics.</title>
        <authorList>
            <person name="Tahon G."/>
            <person name="Willems A."/>
        </authorList>
    </citation>
    <scope>NUCLEOTIDE SEQUENCE [LARGE SCALE GENOMIC DNA]</scope>
    <source>
        <strain evidence="1 2">LMG 22550</strain>
    </source>
</reference>
<evidence type="ECO:0000313" key="2">
    <source>
        <dbReference type="Proteomes" id="UP000289238"/>
    </source>
</evidence>
<proteinExistence type="predicted"/>
<gene>
    <name evidence="1" type="ORF">DSM00_2859</name>
</gene>
<dbReference type="EMBL" id="QOVM01000007">
    <property type="protein sequence ID" value="RXG20755.1"/>
    <property type="molecule type" value="Genomic_DNA"/>
</dbReference>
<dbReference type="RefSeq" id="WP_128758608.1">
    <property type="nucleotide sequence ID" value="NZ_QOVM01000007.1"/>
</dbReference>
<accession>A0A4Q0P386</accession>
<name>A0A4Q0P386_9FLAO</name>
<dbReference type="Proteomes" id="UP000289238">
    <property type="component" value="Unassembled WGS sequence"/>
</dbReference>
<dbReference type="OrthoDB" id="1144359at2"/>
<sequence length="130" mass="14887">MASLRKIIHLRSGRIEFDEFCALGFVKSNINFDEDDRVSFLNACLDHYNGHPFGYISVREHSYSINPMIYTELNKVESLKAFAIVSDTSIGRGNAEIEGKFYKKPFGIFGAKEDAIQWMNEEILKAIEKE</sequence>
<comment type="caution">
    <text evidence="1">The sequence shown here is derived from an EMBL/GenBank/DDBJ whole genome shotgun (WGS) entry which is preliminary data.</text>
</comment>
<organism evidence="1 2">
    <name type="scientific">Leeuwenhoekiella aequorea</name>
    <dbReference type="NCBI Taxonomy" id="283736"/>
    <lineage>
        <taxon>Bacteria</taxon>
        <taxon>Pseudomonadati</taxon>
        <taxon>Bacteroidota</taxon>
        <taxon>Flavobacteriia</taxon>
        <taxon>Flavobacteriales</taxon>
        <taxon>Flavobacteriaceae</taxon>
        <taxon>Leeuwenhoekiella</taxon>
    </lineage>
</organism>
<evidence type="ECO:0000313" key="1">
    <source>
        <dbReference type="EMBL" id="RXG20755.1"/>
    </source>
</evidence>
<dbReference type="AlphaFoldDB" id="A0A4Q0P386"/>
<evidence type="ECO:0008006" key="3">
    <source>
        <dbReference type="Google" id="ProtNLM"/>
    </source>
</evidence>
<keyword evidence="2" id="KW-1185">Reference proteome</keyword>
<protein>
    <recommendedName>
        <fullName evidence="3">SpoIIAA-like protein</fullName>
    </recommendedName>
</protein>